<evidence type="ECO:0000313" key="2">
    <source>
        <dbReference type="Proteomes" id="UP000178485"/>
    </source>
</evidence>
<accession>A0A1G4G511</accession>
<dbReference type="EMBL" id="LT608328">
    <property type="protein sequence ID" value="SCM56262.1"/>
    <property type="molecule type" value="Genomic_DNA"/>
</dbReference>
<sequence>MFKLNDRFETVNGFAKAGLRNLKLSINTNSSKNHFRFSNLQKIKKTTVVR</sequence>
<dbReference type="STRING" id="1642646.ING2E5A_0795"/>
<gene>
    <name evidence="1" type="ORF">ING2E5A_0795</name>
</gene>
<organism evidence="1 2">
    <name type="scientific">Petrimonas mucosa</name>
    <dbReference type="NCBI Taxonomy" id="1642646"/>
    <lineage>
        <taxon>Bacteria</taxon>
        <taxon>Pseudomonadati</taxon>
        <taxon>Bacteroidota</taxon>
        <taxon>Bacteroidia</taxon>
        <taxon>Bacteroidales</taxon>
        <taxon>Dysgonomonadaceae</taxon>
        <taxon>Petrimonas</taxon>
    </lineage>
</organism>
<name>A0A1G4G511_9BACT</name>
<protein>
    <submittedName>
        <fullName evidence="1">Uncharacterized protein</fullName>
    </submittedName>
</protein>
<dbReference type="AlphaFoldDB" id="A0A1G4G511"/>
<keyword evidence="2" id="KW-1185">Reference proteome</keyword>
<dbReference type="Proteomes" id="UP000178485">
    <property type="component" value="Chromosome i"/>
</dbReference>
<proteinExistence type="predicted"/>
<reference evidence="1 2" key="1">
    <citation type="submission" date="2016-08" db="EMBL/GenBank/DDBJ databases">
        <authorList>
            <person name="Seilhamer J.J."/>
        </authorList>
    </citation>
    <scope>NUCLEOTIDE SEQUENCE [LARGE SCALE GENOMIC DNA]</scope>
    <source>
        <strain evidence="1">ING2-E5A</strain>
    </source>
</reference>
<dbReference type="KEGG" id="pmuc:ING2E5A_0795"/>
<evidence type="ECO:0000313" key="1">
    <source>
        <dbReference type="EMBL" id="SCM56262.1"/>
    </source>
</evidence>